<dbReference type="PANTHER" id="PTHR12788:SF10">
    <property type="entry name" value="PROTEIN-TYROSINE SULFOTRANSFERASE"/>
    <property type="match status" value="1"/>
</dbReference>
<dbReference type="Proteomes" id="UP000614272">
    <property type="component" value="Unassembled WGS sequence"/>
</dbReference>
<dbReference type="EMBL" id="BMGJ01000001">
    <property type="protein sequence ID" value="GGD49178.1"/>
    <property type="molecule type" value="Genomic_DNA"/>
</dbReference>
<dbReference type="Gene3D" id="3.40.50.300">
    <property type="entry name" value="P-loop containing nucleotide triphosphate hydrolases"/>
    <property type="match status" value="1"/>
</dbReference>
<dbReference type="SMART" id="SM00028">
    <property type="entry name" value="TPR"/>
    <property type="match status" value="3"/>
</dbReference>
<dbReference type="InterPro" id="IPR027417">
    <property type="entry name" value="P-loop_NTPase"/>
</dbReference>
<dbReference type="RefSeq" id="WP_099033467.1">
    <property type="nucleotide sequence ID" value="NZ_BMGJ01000001.1"/>
</dbReference>
<dbReference type="InterPro" id="IPR026634">
    <property type="entry name" value="TPST-like"/>
</dbReference>
<gene>
    <name evidence="3" type="ORF">GCM10011357_01440</name>
</gene>
<proteinExistence type="predicted"/>
<keyword evidence="2" id="KW-0802">TPR repeat</keyword>
<dbReference type="PANTHER" id="PTHR12788">
    <property type="entry name" value="PROTEIN-TYROSINE SULFOTRANSFERASE 2"/>
    <property type="match status" value="1"/>
</dbReference>
<organism evidence="3 4">
    <name type="scientific">Lacimicrobium alkaliphilum</name>
    <dbReference type="NCBI Taxonomy" id="1526571"/>
    <lineage>
        <taxon>Bacteria</taxon>
        <taxon>Pseudomonadati</taxon>
        <taxon>Pseudomonadota</taxon>
        <taxon>Gammaproteobacteria</taxon>
        <taxon>Alteromonadales</taxon>
        <taxon>Alteromonadaceae</taxon>
        <taxon>Lacimicrobium</taxon>
    </lineage>
</organism>
<dbReference type="InterPro" id="IPR019734">
    <property type="entry name" value="TPR_rpt"/>
</dbReference>
<accession>A0ABQ1QYZ3</accession>
<evidence type="ECO:0000313" key="3">
    <source>
        <dbReference type="EMBL" id="GGD49178.1"/>
    </source>
</evidence>
<comment type="caution">
    <text evidence="3">The sequence shown here is derived from an EMBL/GenBank/DDBJ whole genome shotgun (WGS) entry which is preliminary data.</text>
</comment>
<dbReference type="PROSITE" id="PS50005">
    <property type="entry name" value="TPR"/>
    <property type="match status" value="1"/>
</dbReference>
<dbReference type="SUPFAM" id="SSF52540">
    <property type="entry name" value="P-loop containing nucleoside triphosphate hydrolases"/>
    <property type="match status" value="1"/>
</dbReference>
<keyword evidence="1" id="KW-0808">Transferase</keyword>
<dbReference type="Gene3D" id="1.25.40.10">
    <property type="entry name" value="Tetratricopeptide repeat domain"/>
    <property type="match status" value="1"/>
</dbReference>
<reference evidence="4" key="1">
    <citation type="journal article" date="2019" name="Int. J. Syst. Evol. Microbiol.">
        <title>The Global Catalogue of Microorganisms (GCM) 10K type strain sequencing project: providing services to taxonomists for standard genome sequencing and annotation.</title>
        <authorList>
            <consortium name="The Broad Institute Genomics Platform"/>
            <consortium name="The Broad Institute Genome Sequencing Center for Infectious Disease"/>
            <person name="Wu L."/>
            <person name="Ma J."/>
        </authorList>
    </citation>
    <scope>NUCLEOTIDE SEQUENCE [LARGE SCALE GENOMIC DNA]</scope>
    <source>
        <strain evidence="4">CGMCC 1.12923</strain>
    </source>
</reference>
<feature type="repeat" description="TPR" evidence="2">
    <location>
        <begin position="83"/>
        <end position="116"/>
    </location>
</feature>
<dbReference type="Pfam" id="PF13469">
    <property type="entry name" value="Sulfotransfer_3"/>
    <property type="match status" value="1"/>
</dbReference>
<evidence type="ECO:0000313" key="4">
    <source>
        <dbReference type="Proteomes" id="UP000614272"/>
    </source>
</evidence>
<dbReference type="InterPro" id="IPR011990">
    <property type="entry name" value="TPR-like_helical_dom_sf"/>
</dbReference>
<protein>
    <recommendedName>
        <fullName evidence="5">Protein-tyrosine sulfotransferase</fullName>
    </recommendedName>
</protein>
<evidence type="ECO:0000256" key="1">
    <source>
        <dbReference type="ARBA" id="ARBA00022679"/>
    </source>
</evidence>
<keyword evidence="4" id="KW-1185">Reference proteome</keyword>
<dbReference type="SUPFAM" id="SSF48452">
    <property type="entry name" value="TPR-like"/>
    <property type="match status" value="1"/>
</dbReference>
<sequence>MSLAATDKIAQQLRQARSLIEAGQRQQAFDVLALLASDFAGREINGSDASSVAELAFLFSQIKAWSDAALWFCKASELAPDKAIYHYNLATMLRVQGDLEGAEKALDRALRLNPADGEAQNLRASLRTQSESQNHIGELEQVLCKQTLPPKQQVHLYYALAKELEDVQRYEDAFTALKKGADLRRAHLNYDVRRDQAIMQKIAQVFSEKLLQEKAGSGYTSAEPIFILGMPRTGSTLIERMLGSHSQVSMAGELNNFSQAMMGQISSLGQPGNILEAIELSAELNFTALGERYIHSTRPDTGHKPYFIDKLPLNFLYIGLIKLALPNAKIIHVQRDPMDTCYAVYKHLFAHAYPFSYNLNELGQYYLANQELMAHWKRTLPGQILTVNYEQLVSEPKLTLKPVLDYCNLEWQDNCLQFQQNSDASATGSAAQIRQRLYTGSVGKWRYYKAQLAELEKTLKSGL</sequence>
<evidence type="ECO:0008006" key="5">
    <source>
        <dbReference type="Google" id="ProtNLM"/>
    </source>
</evidence>
<evidence type="ECO:0000256" key="2">
    <source>
        <dbReference type="PROSITE-ProRule" id="PRU00339"/>
    </source>
</evidence>
<name>A0ABQ1QYZ3_9ALTE</name>